<keyword evidence="4" id="KW-0032">Aminotransferase</keyword>
<dbReference type="Proteomes" id="UP000284841">
    <property type="component" value="Unassembled WGS sequence"/>
</dbReference>
<comment type="caution">
    <text evidence="4">The sequence shown here is derived from an EMBL/GenBank/DDBJ whole genome shotgun (WGS) entry which is preliminary data.</text>
</comment>
<dbReference type="PANTHER" id="PTHR43586">
    <property type="entry name" value="CYSTEINE DESULFURASE"/>
    <property type="match status" value="1"/>
</dbReference>
<keyword evidence="4" id="KW-0808">Transferase</keyword>
<gene>
    <name evidence="4" type="ORF">DW099_05895</name>
</gene>
<reference evidence="4 5" key="1">
    <citation type="submission" date="2018-08" db="EMBL/GenBank/DDBJ databases">
        <title>A genome reference for cultivated species of the human gut microbiota.</title>
        <authorList>
            <person name="Zou Y."/>
            <person name="Xue W."/>
            <person name="Luo G."/>
        </authorList>
    </citation>
    <scope>NUCLEOTIDE SEQUENCE [LARGE SCALE GENOMIC DNA]</scope>
    <source>
        <strain evidence="4 5">AM07-24</strain>
    </source>
</reference>
<dbReference type="PANTHER" id="PTHR43586:SF8">
    <property type="entry name" value="CYSTEINE DESULFURASE 1, CHLOROPLASTIC"/>
    <property type="match status" value="1"/>
</dbReference>
<sequence length="429" mass="48236">MDRKEDRGLLFDEKTISAIRDKFCRIDVDADGSERLFFENAGGSLRLKSVVEISDELNRYPDCYARNHKSSLMLHEYEERGREDLRLLLNAQDGAIVTDLTASSLMFKIVKPIVQYGKGKNIVTSVLEHPSAFDACRYFGEKYGKEVRVAPSDKKTGGVLAEDVIELVDKDTVLLNVIAASNMTGVITDLKTIVSEARKINPDIYVVTDAVQHAPHAAIDVKALQLDGINIAPYKFFGNRGISFGYVSDRVKSLPHCRILDDEKDIWELGSIAPAHYAVISEIVNYIAWIGKLYIDSKDKRTLLEEGMRRIHLQEQALLARMLYGDKGKTGLLNLDGVDCFFDYTNLAGRDLILAMKLSGFGYAEAVREYEKRGIIVYERVAESSYSKRMVESFGLDGIIRVSPLHCNTAEEIDRFLNITNEILDSKRS</sequence>
<dbReference type="RefSeq" id="WP_118334359.1">
    <property type="nucleotide sequence ID" value="NZ_AP025567.1"/>
</dbReference>
<dbReference type="Pfam" id="PF00266">
    <property type="entry name" value="Aminotran_5"/>
    <property type="match status" value="1"/>
</dbReference>
<comment type="cofactor">
    <cofactor evidence="1">
        <name>pyridoxal 5'-phosphate</name>
        <dbReference type="ChEBI" id="CHEBI:597326"/>
    </cofactor>
</comment>
<organism evidence="4 5">
    <name type="scientific">Emergencia timonensis</name>
    <dbReference type="NCBI Taxonomy" id="1776384"/>
    <lineage>
        <taxon>Bacteria</taxon>
        <taxon>Bacillati</taxon>
        <taxon>Bacillota</taxon>
        <taxon>Clostridia</taxon>
        <taxon>Peptostreptococcales</taxon>
        <taxon>Anaerovoracaceae</taxon>
        <taxon>Emergencia</taxon>
    </lineage>
</organism>
<dbReference type="STRING" id="1776384.GCA_900086585_03498"/>
<dbReference type="AlphaFoldDB" id="A0A415E2U6"/>
<keyword evidence="2" id="KW-0663">Pyridoxal phosphate</keyword>
<evidence type="ECO:0000313" key="5">
    <source>
        <dbReference type="Proteomes" id="UP000284841"/>
    </source>
</evidence>
<dbReference type="SUPFAM" id="SSF53383">
    <property type="entry name" value="PLP-dependent transferases"/>
    <property type="match status" value="1"/>
</dbReference>
<dbReference type="GO" id="GO:0008483">
    <property type="term" value="F:transaminase activity"/>
    <property type="evidence" value="ECO:0007669"/>
    <property type="project" value="UniProtKB-KW"/>
</dbReference>
<evidence type="ECO:0000256" key="1">
    <source>
        <dbReference type="ARBA" id="ARBA00001933"/>
    </source>
</evidence>
<proteinExistence type="predicted"/>
<dbReference type="InterPro" id="IPR015421">
    <property type="entry name" value="PyrdxlP-dep_Trfase_major"/>
</dbReference>
<dbReference type="InterPro" id="IPR000192">
    <property type="entry name" value="Aminotrans_V_dom"/>
</dbReference>
<name>A0A415E2U6_9FIRM</name>
<dbReference type="Gene3D" id="3.40.640.10">
    <property type="entry name" value="Type I PLP-dependent aspartate aminotransferase-like (Major domain)"/>
    <property type="match status" value="1"/>
</dbReference>
<dbReference type="InterPro" id="IPR015424">
    <property type="entry name" value="PyrdxlP-dep_Trfase"/>
</dbReference>
<accession>A0A415E2U6</accession>
<protein>
    <submittedName>
        <fullName evidence="4">Aminotransferase class V-fold PLP-dependent enzyme</fullName>
    </submittedName>
</protein>
<evidence type="ECO:0000259" key="3">
    <source>
        <dbReference type="Pfam" id="PF00266"/>
    </source>
</evidence>
<dbReference type="OrthoDB" id="7801625at2"/>
<keyword evidence="5" id="KW-1185">Reference proteome</keyword>
<evidence type="ECO:0000256" key="2">
    <source>
        <dbReference type="ARBA" id="ARBA00022898"/>
    </source>
</evidence>
<dbReference type="Gene3D" id="3.90.1150.10">
    <property type="entry name" value="Aspartate Aminotransferase, domain 1"/>
    <property type="match status" value="1"/>
</dbReference>
<dbReference type="EMBL" id="QRMS01000002">
    <property type="protein sequence ID" value="RHJ87950.1"/>
    <property type="molecule type" value="Genomic_DNA"/>
</dbReference>
<feature type="domain" description="Aminotransferase class V" evidence="3">
    <location>
        <begin position="37"/>
        <end position="252"/>
    </location>
</feature>
<dbReference type="InterPro" id="IPR015422">
    <property type="entry name" value="PyrdxlP-dep_Trfase_small"/>
</dbReference>
<evidence type="ECO:0000313" key="4">
    <source>
        <dbReference type="EMBL" id="RHJ87950.1"/>
    </source>
</evidence>